<gene>
    <name evidence="1" type="ORF">SAMN05444008_11550</name>
</gene>
<dbReference type="AlphaFoldDB" id="A0A1M5G0L8"/>
<dbReference type="Proteomes" id="UP000184368">
    <property type="component" value="Unassembled WGS sequence"/>
</dbReference>
<evidence type="ECO:0000313" key="2">
    <source>
        <dbReference type="Proteomes" id="UP000184368"/>
    </source>
</evidence>
<keyword evidence="2" id="KW-1185">Reference proteome</keyword>
<dbReference type="EMBL" id="FQUO01000015">
    <property type="protein sequence ID" value="SHF97259.1"/>
    <property type="molecule type" value="Genomic_DNA"/>
</dbReference>
<sequence length="211" mass="24500">MEGKRNFYVGAALYKQFGSDTSLLKLLSGKPTPHLQSMLEGALAALLEQPKIVLQDKQVTKPEAEEMPQSNDAVLEAMRKEWQPLYQRMNYLRHQLDKQEGNGPEATETRKDLAFEILSLEQECMRVWERRDYYQKHGSLPEVQQREVPVPTDPLELGRMVETLKRNIRRNKAQAQKHPDNPTYPALARQYQEQLEKITDQLKSNEGIKKQ</sequence>
<proteinExistence type="predicted"/>
<dbReference type="STRING" id="1302690.BUE76_10560"/>
<accession>A0A1M5G0L8</accession>
<protein>
    <submittedName>
        <fullName evidence="1">Uncharacterized protein</fullName>
    </submittedName>
</protein>
<organism evidence="1 2">
    <name type="scientific">Cnuella takakiae</name>
    <dbReference type="NCBI Taxonomy" id="1302690"/>
    <lineage>
        <taxon>Bacteria</taxon>
        <taxon>Pseudomonadati</taxon>
        <taxon>Bacteroidota</taxon>
        <taxon>Chitinophagia</taxon>
        <taxon>Chitinophagales</taxon>
        <taxon>Chitinophagaceae</taxon>
        <taxon>Cnuella</taxon>
    </lineage>
</organism>
<name>A0A1M5G0L8_9BACT</name>
<evidence type="ECO:0000313" key="1">
    <source>
        <dbReference type="EMBL" id="SHF97259.1"/>
    </source>
</evidence>
<reference evidence="1 2" key="1">
    <citation type="submission" date="2016-11" db="EMBL/GenBank/DDBJ databases">
        <authorList>
            <person name="Jaros S."/>
            <person name="Januszkiewicz K."/>
            <person name="Wedrychowicz H."/>
        </authorList>
    </citation>
    <scope>NUCLEOTIDE SEQUENCE [LARGE SCALE GENOMIC DNA]</scope>
    <source>
        <strain evidence="1 2">DSM 26897</strain>
    </source>
</reference>